<dbReference type="PANTHER" id="PTHR45640">
    <property type="entry name" value="HEAT SHOCK PROTEIN HSP-12.2-RELATED"/>
    <property type="match status" value="1"/>
</dbReference>
<dbReference type="PROSITE" id="PS01031">
    <property type="entry name" value="SHSP"/>
    <property type="match status" value="1"/>
</dbReference>
<dbReference type="Proteomes" id="UP000625711">
    <property type="component" value="Unassembled WGS sequence"/>
</dbReference>
<dbReference type="Pfam" id="PF00011">
    <property type="entry name" value="HSP20"/>
    <property type="match status" value="1"/>
</dbReference>
<evidence type="ECO:0000256" key="3">
    <source>
        <dbReference type="PIRSR" id="PIRSR036514-1"/>
    </source>
</evidence>
<evidence type="ECO:0000313" key="8">
    <source>
        <dbReference type="EMBL" id="KAF7268281.1"/>
    </source>
</evidence>
<evidence type="ECO:0000256" key="4">
    <source>
        <dbReference type="PROSITE-ProRule" id="PRU00285"/>
    </source>
</evidence>
<feature type="binding site" evidence="3">
    <location>
        <position position="76"/>
    </location>
    <ligand>
        <name>Zn(2+)</name>
        <dbReference type="ChEBI" id="CHEBI:29105"/>
        <label>1</label>
    </ligand>
</feature>
<reference evidence="8" key="1">
    <citation type="submission" date="2020-08" db="EMBL/GenBank/DDBJ databases">
        <title>Genome sequencing and assembly of the red palm weevil Rhynchophorus ferrugineus.</title>
        <authorList>
            <person name="Dias G.B."/>
            <person name="Bergman C.M."/>
            <person name="Manee M."/>
        </authorList>
    </citation>
    <scope>NUCLEOTIDE SEQUENCE</scope>
    <source>
        <strain evidence="8">AA-2017</strain>
        <tissue evidence="8">Whole larva</tissue>
    </source>
</reference>
<dbReference type="InterPro" id="IPR055269">
    <property type="entry name" value="Alpha-crystallin/HSP_16"/>
</dbReference>
<dbReference type="GO" id="GO:0046872">
    <property type="term" value="F:metal ion binding"/>
    <property type="evidence" value="ECO:0007669"/>
    <property type="project" value="UniProtKB-KW"/>
</dbReference>
<keyword evidence="3" id="KW-0479">Metal-binding</keyword>
<evidence type="ECO:0000256" key="2">
    <source>
        <dbReference type="PIRNR" id="PIRNR036514"/>
    </source>
</evidence>
<organism evidence="8 9">
    <name type="scientific">Rhynchophorus ferrugineus</name>
    <name type="common">Red palm weevil</name>
    <name type="synonym">Curculio ferrugineus</name>
    <dbReference type="NCBI Taxonomy" id="354439"/>
    <lineage>
        <taxon>Eukaryota</taxon>
        <taxon>Metazoa</taxon>
        <taxon>Ecdysozoa</taxon>
        <taxon>Arthropoda</taxon>
        <taxon>Hexapoda</taxon>
        <taxon>Insecta</taxon>
        <taxon>Pterygota</taxon>
        <taxon>Neoptera</taxon>
        <taxon>Endopterygota</taxon>
        <taxon>Coleoptera</taxon>
        <taxon>Polyphaga</taxon>
        <taxon>Cucujiformia</taxon>
        <taxon>Curculionidae</taxon>
        <taxon>Dryophthorinae</taxon>
        <taxon>Rhynchophorus</taxon>
    </lineage>
</organism>
<dbReference type="SUPFAM" id="SSF49764">
    <property type="entry name" value="HSP20-like chaperones"/>
    <property type="match status" value="1"/>
</dbReference>
<name>A0A834HXK7_RHYFE</name>
<protein>
    <recommendedName>
        <fullName evidence="7">SHSP domain-containing protein</fullName>
    </recommendedName>
</protein>
<accession>A0A834HXK7</accession>
<proteinExistence type="inferred from homology"/>
<dbReference type="GO" id="GO:0005737">
    <property type="term" value="C:cytoplasm"/>
    <property type="evidence" value="ECO:0007669"/>
    <property type="project" value="TreeGrafter"/>
</dbReference>
<dbReference type="GO" id="GO:0009408">
    <property type="term" value="P:response to heat"/>
    <property type="evidence" value="ECO:0007669"/>
    <property type="project" value="UniProtKB-ARBA"/>
</dbReference>
<feature type="domain" description="SHSP" evidence="7">
    <location>
        <begin position="27"/>
        <end position="135"/>
    </location>
</feature>
<keyword evidence="3" id="KW-0862">Zinc</keyword>
<evidence type="ECO:0000256" key="5">
    <source>
        <dbReference type="RuleBase" id="RU003616"/>
    </source>
</evidence>
<feature type="binding site" evidence="3">
    <location>
        <position position="127"/>
    </location>
    <ligand>
        <name>Zn(2+)</name>
        <dbReference type="ChEBI" id="CHEBI:29105"/>
        <label>1</label>
    </ligand>
</feature>
<evidence type="ECO:0000256" key="1">
    <source>
        <dbReference type="ARBA" id="ARBA00023016"/>
    </source>
</evidence>
<dbReference type="PRINTS" id="PR00299">
    <property type="entry name" value="ACRYSTALLIN"/>
</dbReference>
<dbReference type="EMBL" id="JAACXV010014334">
    <property type="protein sequence ID" value="KAF7268281.1"/>
    <property type="molecule type" value="Genomic_DNA"/>
</dbReference>
<keyword evidence="1" id="KW-0346">Stress response</keyword>
<dbReference type="GO" id="GO:0051082">
    <property type="term" value="F:unfolded protein binding"/>
    <property type="evidence" value="ECO:0007669"/>
    <property type="project" value="TreeGrafter"/>
</dbReference>
<evidence type="ECO:0000313" key="9">
    <source>
        <dbReference type="Proteomes" id="UP000625711"/>
    </source>
</evidence>
<comment type="similarity">
    <text evidence="2 4 5">Belongs to the small heat shock protein (HSP20) family.</text>
</comment>
<comment type="caution">
    <text evidence="8">The sequence shown here is derived from an EMBL/GenBank/DDBJ whole genome shotgun (WGS) entry which is preliminary data.</text>
</comment>
<dbReference type="AlphaFoldDB" id="A0A834HXK7"/>
<dbReference type="InterPro" id="IPR008978">
    <property type="entry name" value="HSP20-like_chaperone"/>
</dbReference>
<dbReference type="GO" id="GO:0042026">
    <property type="term" value="P:protein refolding"/>
    <property type="evidence" value="ECO:0007669"/>
    <property type="project" value="TreeGrafter"/>
</dbReference>
<keyword evidence="9" id="KW-1185">Reference proteome</keyword>
<dbReference type="InterPro" id="IPR002068">
    <property type="entry name" value="A-crystallin/Hsp20_dom"/>
</dbReference>
<feature type="region of interest" description="Disordered" evidence="6">
    <location>
        <begin position="123"/>
        <end position="148"/>
    </location>
</feature>
<feature type="binding site" evidence="3">
    <location>
        <position position="74"/>
    </location>
    <ligand>
        <name>Zn(2+)</name>
        <dbReference type="ChEBI" id="CHEBI:29105"/>
        <label>1</label>
    </ligand>
</feature>
<dbReference type="GO" id="GO:0005634">
    <property type="term" value="C:nucleus"/>
    <property type="evidence" value="ECO:0007669"/>
    <property type="project" value="TreeGrafter"/>
</dbReference>
<feature type="binding site" evidence="3">
    <location>
        <position position="81"/>
    </location>
    <ligand>
        <name>Zn(2+)</name>
        <dbReference type="ChEBI" id="CHEBI:29105"/>
        <label>1</label>
    </ligand>
</feature>
<gene>
    <name evidence="8" type="ORF">GWI33_018552</name>
</gene>
<sequence length="148" mass="16746">MSLIPLLFADPWECRSTPTGYIRNCRSNNSQKDTGSTVSIDKDKFQANLDVQHFMPEEISVKVNDNVLTNEGKHEEQEDEHGFISRHFVRKYVIPKNCDMAKIESKLSSDGVLTITAPTMEEADAEHKTVPITQTGEPVKQKAVERQK</sequence>
<dbReference type="InterPro" id="IPR001436">
    <property type="entry name" value="Alpha-crystallin/sHSP_animal"/>
</dbReference>
<evidence type="ECO:0000259" key="7">
    <source>
        <dbReference type="PROSITE" id="PS01031"/>
    </source>
</evidence>
<dbReference type="OrthoDB" id="1431247at2759"/>
<dbReference type="CDD" id="cd06526">
    <property type="entry name" value="metazoan_ACD"/>
    <property type="match status" value="1"/>
</dbReference>
<dbReference type="PIRSF" id="PIRSF036514">
    <property type="entry name" value="Sm_HSP_B1"/>
    <property type="match status" value="1"/>
</dbReference>
<feature type="compositionally biased region" description="Basic and acidic residues" evidence="6">
    <location>
        <begin position="139"/>
        <end position="148"/>
    </location>
</feature>
<evidence type="ECO:0000256" key="6">
    <source>
        <dbReference type="SAM" id="MobiDB-lite"/>
    </source>
</evidence>
<dbReference type="PANTHER" id="PTHR45640:SF13">
    <property type="entry name" value="HEAT SHOCK PROTEIN 22-RELATED"/>
    <property type="match status" value="1"/>
</dbReference>
<dbReference type="Gene3D" id="2.60.40.790">
    <property type="match status" value="1"/>
</dbReference>